<dbReference type="EMBL" id="VSSQ01006170">
    <property type="protein sequence ID" value="MPM31771.1"/>
    <property type="molecule type" value="Genomic_DNA"/>
</dbReference>
<gene>
    <name evidence="1" type="ORF">SDC9_78328</name>
</gene>
<organism evidence="1">
    <name type="scientific">bioreactor metagenome</name>
    <dbReference type="NCBI Taxonomy" id="1076179"/>
    <lineage>
        <taxon>unclassified sequences</taxon>
        <taxon>metagenomes</taxon>
        <taxon>ecological metagenomes</taxon>
    </lineage>
</organism>
<protein>
    <recommendedName>
        <fullName evidence="2">Restriction endonuclease</fullName>
    </recommendedName>
</protein>
<evidence type="ECO:0000313" key="1">
    <source>
        <dbReference type="EMBL" id="MPM31771.1"/>
    </source>
</evidence>
<dbReference type="Pfam" id="PF22558">
    <property type="entry name" value="REase-ARP"/>
    <property type="match status" value="1"/>
</dbReference>
<name>A0A644YV99_9ZZZZ</name>
<reference evidence="1" key="1">
    <citation type="submission" date="2019-08" db="EMBL/GenBank/DDBJ databases">
        <authorList>
            <person name="Kucharzyk K."/>
            <person name="Murdoch R.W."/>
            <person name="Higgins S."/>
            <person name="Loffler F."/>
        </authorList>
    </citation>
    <scope>NUCLEOTIDE SEQUENCE</scope>
</reference>
<dbReference type="InterPro" id="IPR054333">
    <property type="entry name" value="REase-ARP-assoc"/>
</dbReference>
<proteinExistence type="predicted"/>
<sequence length="328" mass="38338">MNSRQKAKDWKIPRHSEFETELRNSSSDWFAEKGFQVHYKMPYCLDSLDNWKNNIILSEVADYIENFKNESEKNNKPFPLHKYAHHGLSSQAMVFNLIGPLITRNDLHPLLDILKIKGIQETISKAQFEYEDRNVFNEDTGQPTSIDLVLFDKIGIPKIFIESKLVEAEFGGCSVFTKGDCAGKNPINDLQDCFLHFIGRKYWDLIEKYGFTEKIASEKICILVNYYQFFREILLSIDKDGFFVLLSDERSPVFNYKHGTKIRGLIPLLIEFVPEKYKERVVLITVQEIADSIRKSGKHDDWINEFEIKYGLNKQQMANTRYKKLPIQ</sequence>
<evidence type="ECO:0008006" key="2">
    <source>
        <dbReference type="Google" id="ProtNLM"/>
    </source>
</evidence>
<dbReference type="AlphaFoldDB" id="A0A644YV99"/>
<accession>A0A644YV99</accession>
<comment type="caution">
    <text evidence="1">The sequence shown here is derived from an EMBL/GenBank/DDBJ whole genome shotgun (WGS) entry which is preliminary data.</text>
</comment>